<organism evidence="1 2">
    <name type="scientific">Bugula neritina</name>
    <name type="common">Brown bryozoan</name>
    <name type="synonym">Sertularia neritina</name>
    <dbReference type="NCBI Taxonomy" id="10212"/>
    <lineage>
        <taxon>Eukaryota</taxon>
        <taxon>Metazoa</taxon>
        <taxon>Spiralia</taxon>
        <taxon>Lophotrochozoa</taxon>
        <taxon>Bryozoa</taxon>
        <taxon>Gymnolaemata</taxon>
        <taxon>Cheilostomatida</taxon>
        <taxon>Flustrina</taxon>
        <taxon>Buguloidea</taxon>
        <taxon>Bugulidae</taxon>
        <taxon>Bugula</taxon>
    </lineage>
</organism>
<sequence>MEFRLVFMDNIVDYPLNRDVDLYMCNSQPMTANVTVEHSYFTHPSCLSPQTVIVPPDDCQRVSICSEIRHTYIDGSLSRKVVVISSNSSISVHGFNVEKFSADSFLVLPWSLASRVYYVMSYSPQSIQTQFAVVTAEVTKIRVVIPDRVNETIYVDYKGIRYSNAVPLYLNGESPAIITAAPASVLIGVVVRSQDSRQVGESDPADPSFYFLPSSDSLASEYMLPSFIDADGKTYSKPCLLLVCQRKDAKDLFIGEDNLSDLLEANSVSDNIGSDNSSLDRLLKVTLRVDPSLVYKIYHKYNKKFMAIAYGASDRESYASALGYDFLPRPCQMSVTTEGDGVDNDCDGSVDEEICGNGKDDDGDKLLDEDCLRTEQPASGYATGTDFAIVFMSNVVRDVRSISIDEMELYVATESKSYLNITSPSYEGDGAPFIINRTADPDTVYQIRLSPKMRLSTGTEIGRSVISSKVIRVTSTSDIVVYGINKQQFSTDGFLALPTSVTGKQHSAYFLNTYSRN</sequence>
<name>A0A7J7KC26_BUGNE</name>
<dbReference type="PANTHER" id="PTHR46534">
    <property type="entry name" value="IGGFC_BINDING DOMAIN-CONTAINING PROTEIN"/>
    <property type="match status" value="1"/>
</dbReference>
<gene>
    <name evidence="1" type="ORF">EB796_006293</name>
</gene>
<evidence type="ECO:0008006" key="3">
    <source>
        <dbReference type="Google" id="ProtNLM"/>
    </source>
</evidence>
<dbReference type="OrthoDB" id="10005154at2759"/>
<comment type="caution">
    <text evidence="1">The sequence shown here is derived from an EMBL/GenBank/DDBJ whole genome shotgun (WGS) entry which is preliminary data.</text>
</comment>
<dbReference type="EMBL" id="VXIV02000883">
    <property type="protein sequence ID" value="KAF6035401.1"/>
    <property type="molecule type" value="Genomic_DNA"/>
</dbReference>
<accession>A0A7J7KC26</accession>
<evidence type="ECO:0000313" key="2">
    <source>
        <dbReference type="Proteomes" id="UP000593567"/>
    </source>
</evidence>
<dbReference type="Proteomes" id="UP000593567">
    <property type="component" value="Unassembled WGS sequence"/>
</dbReference>
<reference evidence="1" key="1">
    <citation type="submission" date="2020-06" db="EMBL/GenBank/DDBJ databases">
        <title>Draft genome of Bugula neritina, a colonial animal packing powerful symbionts and potential medicines.</title>
        <authorList>
            <person name="Rayko M."/>
        </authorList>
    </citation>
    <scope>NUCLEOTIDE SEQUENCE [LARGE SCALE GENOMIC DNA]</scope>
    <source>
        <strain evidence="1">Kwan_BN1</strain>
    </source>
</reference>
<dbReference type="PANTHER" id="PTHR46534:SF1">
    <property type="entry name" value="IGGFC-BINDING PROTEIN N-TERMINAL DOMAIN-CONTAINING PROTEIN"/>
    <property type="match status" value="1"/>
</dbReference>
<proteinExistence type="predicted"/>
<evidence type="ECO:0000313" key="1">
    <source>
        <dbReference type="EMBL" id="KAF6035401.1"/>
    </source>
</evidence>
<protein>
    <recommendedName>
        <fullName evidence="3">IgGFc-binding protein N-terminal domain-containing protein</fullName>
    </recommendedName>
</protein>
<dbReference type="AlphaFoldDB" id="A0A7J7KC26"/>
<keyword evidence="2" id="KW-1185">Reference proteome</keyword>